<reference evidence="3 4" key="1">
    <citation type="journal article" date="2021" name="Elife">
        <title>Chloroplast acquisition without the gene transfer in kleptoplastic sea slugs, Plakobranchus ocellatus.</title>
        <authorList>
            <person name="Maeda T."/>
            <person name="Takahashi S."/>
            <person name="Yoshida T."/>
            <person name="Shimamura S."/>
            <person name="Takaki Y."/>
            <person name="Nagai Y."/>
            <person name="Toyoda A."/>
            <person name="Suzuki Y."/>
            <person name="Arimoto A."/>
            <person name="Ishii H."/>
            <person name="Satoh N."/>
            <person name="Nishiyama T."/>
            <person name="Hasebe M."/>
            <person name="Maruyama T."/>
            <person name="Minagawa J."/>
            <person name="Obokata J."/>
            <person name="Shigenobu S."/>
        </authorList>
    </citation>
    <scope>NUCLEOTIDE SEQUENCE [LARGE SCALE GENOMIC DNA]</scope>
</reference>
<dbReference type="SMART" id="SM00034">
    <property type="entry name" value="CLECT"/>
    <property type="match status" value="1"/>
</dbReference>
<gene>
    <name evidence="3" type="ORF">PoB_003013700</name>
</gene>
<protein>
    <submittedName>
        <fullName evidence="3">C-type lectin-related protein 4</fullName>
    </submittedName>
</protein>
<dbReference type="InterPro" id="IPR016186">
    <property type="entry name" value="C-type_lectin-like/link_sf"/>
</dbReference>
<name>A0AAV4A9L4_9GAST</name>
<dbReference type="InterPro" id="IPR001304">
    <property type="entry name" value="C-type_lectin-like"/>
</dbReference>
<keyword evidence="4" id="KW-1185">Reference proteome</keyword>
<feature type="domain" description="C-type lectin" evidence="2">
    <location>
        <begin position="133"/>
        <end position="247"/>
    </location>
</feature>
<dbReference type="PROSITE" id="PS50041">
    <property type="entry name" value="C_TYPE_LECTIN_2"/>
    <property type="match status" value="1"/>
</dbReference>
<dbReference type="PROSITE" id="PS00615">
    <property type="entry name" value="C_TYPE_LECTIN_1"/>
    <property type="match status" value="1"/>
</dbReference>
<dbReference type="InterPro" id="IPR016187">
    <property type="entry name" value="CTDL_fold"/>
</dbReference>
<proteinExistence type="predicted"/>
<organism evidence="3 4">
    <name type="scientific">Plakobranchus ocellatus</name>
    <dbReference type="NCBI Taxonomy" id="259542"/>
    <lineage>
        <taxon>Eukaryota</taxon>
        <taxon>Metazoa</taxon>
        <taxon>Spiralia</taxon>
        <taxon>Lophotrochozoa</taxon>
        <taxon>Mollusca</taxon>
        <taxon>Gastropoda</taxon>
        <taxon>Heterobranchia</taxon>
        <taxon>Euthyneura</taxon>
        <taxon>Panpulmonata</taxon>
        <taxon>Sacoglossa</taxon>
        <taxon>Placobranchoidea</taxon>
        <taxon>Plakobranchidae</taxon>
        <taxon>Plakobranchus</taxon>
    </lineage>
</organism>
<dbReference type="Pfam" id="PF00059">
    <property type="entry name" value="Lectin_C"/>
    <property type="match status" value="1"/>
</dbReference>
<evidence type="ECO:0000256" key="1">
    <source>
        <dbReference type="ARBA" id="ARBA00023157"/>
    </source>
</evidence>
<dbReference type="SUPFAM" id="SSF56436">
    <property type="entry name" value="C-type lectin-like"/>
    <property type="match status" value="1"/>
</dbReference>
<evidence type="ECO:0000313" key="4">
    <source>
        <dbReference type="Proteomes" id="UP000735302"/>
    </source>
</evidence>
<dbReference type="AlphaFoldDB" id="A0AAV4A9L4"/>
<evidence type="ECO:0000313" key="3">
    <source>
        <dbReference type="EMBL" id="GFO03632.1"/>
    </source>
</evidence>
<dbReference type="Proteomes" id="UP000735302">
    <property type="component" value="Unassembled WGS sequence"/>
</dbReference>
<dbReference type="CDD" id="cd00037">
    <property type="entry name" value="CLECT"/>
    <property type="match status" value="1"/>
</dbReference>
<dbReference type="Gene3D" id="3.10.100.10">
    <property type="entry name" value="Mannose-Binding Protein A, subunit A"/>
    <property type="match status" value="1"/>
</dbReference>
<keyword evidence="1" id="KW-1015">Disulfide bond</keyword>
<sequence length="255" mass="27352">MKRGAMAHLVKQLATKSEIWVENESLFSLLSADIVSNIPYGVSTSGWTGVSTTAACALRTVTTCRLARGFVFESAPGQCKPVLWLHQGSGGTVVPAGSVDTHLVNMFLRNQLDEFCQAGFEAVKFGNEGHFTCLLELTSLSTYQKASTECKALGGYLASVRTAEKLEVARAFAKGSSVWVGLDDLVAEGVYIWQENDARLTATELDAVFGQYPPDNGAGGQHCGRYSAATNTLDDYFCTEVQKALCETPPLSGLC</sequence>
<evidence type="ECO:0000259" key="2">
    <source>
        <dbReference type="PROSITE" id="PS50041"/>
    </source>
</evidence>
<accession>A0AAV4A9L4</accession>
<comment type="caution">
    <text evidence="3">The sequence shown here is derived from an EMBL/GenBank/DDBJ whole genome shotgun (WGS) entry which is preliminary data.</text>
</comment>
<dbReference type="EMBL" id="BLXT01003727">
    <property type="protein sequence ID" value="GFO03632.1"/>
    <property type="molecule type" value="Genomic_DNA"/>
</dbReference>
<dbReference type="InterPro" id="IPR018378">
    <property type="entry name" value="C-type_lectin_CS"/>
</dbReference>